<proteinExistence type="predicted"/>
<reference evidence="2" key="1">
    <citation type="submission" date="2016-05" db="EMBL/GenBank/DDBJ databases">
        <authorList>
            <person name="Behera P."/>
            <person name="Vaishampayan P."/>
            <person name="Singh N."/>
            <person name="Raina V."/>
            <person name="Suar M."/>
            <person name="Pattnaik A."/>
            <person name="Rastogi G."/>
        </authorList>
    </citation>
    <scope>NUCLEOTIDE SEQUENCE [LARGE SCALE GENOMIC DNA]</scope>
    <source>
        <strain evidence="2">MP23</strain>
    </source>
</reference>
<dbReference type="AlphaFoldDB" id="A0A1B7L812"/>
<name>A0A1B7L812_9ENTR</name>
<dbReference type="Pfam" id="PF15930">
    <property type="entry name" value="YdiH"/>
    <property type="match status" value="1"/>
</dbReference>
<sequence length="62" mass="7468">MENELSPTVLAFEYLRREKENLTPAQFLKRFKQLQLEFADLMELSYIELQEEIVFAHRLGIH</sequence>
<comment type="caution">
    <text evidence="1">The sequence shown here is derived from an EMBL/GenBank/DDBJ whole genome shotgun (WGS) entry which is preliminary data.</text>
</comment>
<dbReference type="OrthoDB" id="6560982at2"/>
<evidence type="ECO:0000313" key="1">
    <source>
        <dbReference type="EMBL" id="OAT78416.1"/>
    </source>
</evidence>
<keyword evidence="2" id="KW-1185">Reference proteome</keyword>
<accession>A0A1B7L812</accession>
<organism evidence="1 2">
    <name type="scientific">Mangrovibacter phragmitis</name>
    <dbReference type="NCBI Taxonomy" id="1691903"/>
    <lineage>
        <taxon>Bacteria</taxon>
        <taxon>Pseudomonadati</taxon>
        <taxon>Pseudomonadota</taxon>
        <taxon>Gammaproteobacteria</taxon>
        <taxon>Enterobacterales</taxon>
        <taxon>Enterobacteriaceae</taxon>
        <taxon>Mangrovibacter</taxon>
    </lineage>
</organism>
<dbReference type="InterPro" id="IPR031830">
    <property type="entry name" value="YdiH"/>
</dbReference>
<dbReference type="RefSeq" id="WP_036105367.1">
    <property type="nucleotide sequence ID" value="NZ_CP134782.1"/>
</dbReference>
<dbReference type="EMBL" id="LYRP01000001">
    <property type="protein sequence ID" value="OAT78416.1"/>
    <property type="molecule type" value="Genomic_DNA"/>
</dbReference>
<protein>
    <submittedName>
        <fullName evidence="1">Uncharacterized protein</fullName>
    </submittedName>
</protein>
<dbReference type="Proteomes" id="UP000078225">
    <property type="component" value="Unassembled WGS sequence"/>
</dbReference>
<gene>
    <name evidence="1" type="ORF">A9B99_01380</name>
</gene>
<evidence type="ECO:0000313" key="2">
    <source>
        <dbReference type="Proteomes" id="UP000078225"/>
    </source>
</evidence>